<dbReference type="InterPro" id="IPR005119">
    <property type="entry name" value="LysR_subst-bd"/>
</dbReference>
<keyword evidence="4" id="KW-0804">Transcription</keyword>
<dbReference type="Proteomes" id="UP000761264">
    <property type="component" value="Unassembled WGS sequence"/>
</dbReference>
<dbReference type="PANTHER" id="PTHR30537">
    <property type="entry name" value="HTH-TYPE TRANSCRIPTIONAL REGULATOR"/>
    <property type="match status" value="1"/>
</dbReference>
<dbReference type="Pfam" id="PF00126">
    <property type="entry name" value="HTH_1"/>
    <property type="match status" value="1"/>
</dbReference>
<keyword evidence="3" id="KW-0238">DNA-binding</keyword>
<dbReference type="InterPro" id="IPR000847">
    <property type="entry name" value="LysR_HTH_N"/>
</dbReference>
<organism evidence="6 7">
    <name type="scientific">Pelagibius litoralis</name>
    <dbReference type="NCBI Taxonomy" id="374515"/>
    <lineage>
        <taxon>Bacteria</taxon>
        <taxon>Pseudomonadati</taxon>
        <taxon>Pseudomonadota</taxon>
        <taxon>Alphaproteobacteria</taxon>
        <taxon>Rhodospirillales</taxon>
        <taxon>Rhodovibrionaceae</taxon>
        <taxon>Pelagibius</taxon>
    </lineage>
</organism>
<evidence type="ECO:0000256" key="4">
    <source>
        <dbReference type="ARBA" id="ARBA00023163"/>
    </source>
</evidence>
<protein>
    <submittedName>
        <fullName evidence="6">LysR family transcriptional regulator</fullName>
    </submittedName>
</protein>
<evidence type="ECO:0000256" key="1">
    <source>
        <dbReference type="ARBA" id="ARBA00009437"/>
    </source>
</evidence>
<sequence>MKSKMNWYDLQLFLAVVRGSGLAGAAAQSGVSPATLSRRMASIERSLGKRLFVRGRRGYGVTPAGQALFERAAAMELAASDIEQWQKGATQARRVRISAGTWTAQLLADNLGRFWSPEEAWVPELITQAAKVDIARREADIGIRNRRPDAPWLAGRLIATNDYAVYCATKPRIPNPPKEPAWIGIAGDSVLTPTARWMAEGHGLETLTTVNDPRLALSLVRQGLGRMVLPCFVGDAAEDLTRVGEAIPELRSEEWLVMHQDERHYPPVRSAIDALAKFLRHKDQGPAPSTPEKP</sequence>
<comment type="caution">
    <text evidence="6">The sequence shown here is derived from an EMBL/GenBank/DDBJ whole genome shotgun (WGS) entry which is preliminary data.</text>
</comment>
<dbReference type="InterPro" id="IPR036388">
    <property type="entry name" value="WH-like_DNA-bd_sf"/>
</dbReference>
<dbReference type="AlphaFoldDB" id="A0A967EXE2"/>
<proteinExistence type="inferred from homology"/>
<dbReference type="InterPro" id="IPR058163">
    <property type="entry name" value="LysR-type_TF_proteobact-type"/>
</dbReference>
<evidence type="ECO:0000256" key="2">
    <source>
        <dbReference type="ARBA" id="ARBA00023015"/>
    </source>
</evidence>
<comment type="similarity">
    <text evidence="1">Belongs to the LysR transcriptional regulatory family.</text>
</comment>
<evidence type="ECO:0000313" key="7">
    <source>
        <dbReference type="Proteomes" id="UP000761264"/>
    </source>
</evidence>
<dbReference type="InterPro" id="IPR036390">
    <property type="entry name" value="WH_DNA-bd_sf"/>
</dbReference>
<dbReference type="GO" id="GO:0003700">
    <property type="term" value="F:DNA-binding transcription factor activity"/>
    <property type="evidence" value="ECO:0007669"/>
    <property type="project" value="InterPro"/>
</dbReference>
<dbReference type="Pfam" id="PF03466">
    <property type="entry name" value="LysR_substrate"/>
    <property type="match status" value="1"/>
</dbReference>
<dbReference type="PROSITE" id="PS50931">
    <property type="entry name" value="HTH_LYSR"/>
    <property type="match status" value="1"/>
</dbReference>
<reference evidence="6" key="1">
    <citation type="submission" date="2020-03" db="EMBL/GenBank/DDBJ databases">
        <title>Genome of Pelagibius litoralis DSM 21314T.</title>
        <authorList>
            <person name="Wang G."/>
        </authorList>
    </citation>
    <scope>NUCLEOTIDE SEQUENCE</scope>
    <source>
        <strain evidence="6">DSM 21314</strain>
    </source>
</reference>
<dbReference type="SUPFAM" id="SSF46785">
    <property type="entry name" value="Winged helix' DNA-binding domain"/>
    <property type="match status" value="1"/>
</dbReference>
<dbReference type="EMBL" id="JAAQPH010000007">
    <property type="protein sequence ID" value="NIA69095.1"/>
    <property type="molecule type" value="Genomic_DNA"/>
</dbReference>
<feature type="domain" description="HTH lysR-type" evidence="5">
    <location>
        <begin position="5"/>
        <end position="62"/>
    </location>
</feature>
<evidence type="ECO:0000259" key="5">
    <source>
        <dbReference type="PROSITE" id="PS50931"/>
    </source>
</evidence>
<accession>A0A967EXE2</accession>
<dbReference type="GO" id="GO:0006351">
    <property type="term" value="P:DNA-templated transcription"/>
    <property type="evidence" value="ECO:0007669"/>
    <property type="project" value="TreeGrafter"/>
</dbReference>
<dbReference type="GO" id="GO:0043565">
    <property type="term" value="F:sequence-specific DNA binding"/>
    <property type="evidence" value="ECO:0007669"/>
    <property type="project" value="TreeGrafter"/>
</dbReference>
<dbReference type="SUPFAM" id="SSF53850">
    <property type="entry name" value="Periplasmic binding protein-like II"/>
    <property type="match status" value="1"/>
</dbReference>
<evidence type="ECO:0000313" key="6">
    <source>
        <dbReference type="EMBL" id="NIA69095.1"/>
    </source>
</evidence>
<name>A0A967EXE2_9PROT</name>
<evidence type="ECO:0000256" key="3">
    <source>
        <dbReference type="ARBA" id="ARBA00023125"/>
    </source>
</evidence>
<dbReference type="Gene3D" id="3.40.190.10">
    <property type="entry name" value="Periplasmic binding protein-like II"/>
    <property type="match status" value="2"/>
</dbReference>
<keyword evidence="7" id="KW-1185">Reference proteome</keyword>
<dbReference type="Gene3D" id="1.10.10.10">
    <property type="entry name" value="Winged helix-like DNA-binding domain superfamily/Winged helix DNA-binding domain"/>
    <property type="match status" value="1"/>
</dbReference>
<gene>
    <name evidence="6" type="ORF">HBA54_10900</name>
</gene>
<dbReference type="PANTHER" id="PTHR30537:SF3">
    <property type="entry name" value="TRANSCRIPTIONAL REGULATORY PROTEIN"/>
    <property type="match status" value="1"/>
</dbReference>
<keyword evidence="2" id="KW-0805">Transcription regulation</keyword>